<reference evidence="1" key="1">
    <citation type="journal article" date="2021" name="PeerJ">
        <title>Extensive microbial diversity within the chicken gut microbiome revealed by metagenomics and culture.</title>
        <authorList>
            <person name="Gilroy R."/>
            <person name="Ravi A."/>
            <person name="Getino M."/>
            <person name="Pursley I."/>
            <person name="Horton D.L."/>
            <person name="Alikhan N.F."/>
            <person name="Baker D."/>
            <person name="Gharbi K."/>
            <person name="Hall N."/>
            <person name="Watson M."/>
            <person name="Adriaenssens E.M."/>
            <person name="Foster-Nyarko E."/>
            <person name="Jarju S."/>
            <person name="Secka A."/>
            <person name="Antonio M."/>
            <person name="Oren A."/>
            <person name="Chaudhuri R.R."/>
            <person name="La Ragione R."/>
            <person name="Hildebrand F."/>
            <person name="Pallen M.J."/>
        </authorList>
    </citation>
    <scope>NUCLEOTIDE SEQUENCE</scope>
    <source>
        <strain evidence="1">ChiHjej12B11-9195</strain>
    </source>
</reference>
<reference evidence="1" key="2">
    <citation type="submission" date="2021-04" db="EMBL/GenBank/DDBJ databases">
        <authorList>
            <person name="Gilroy R."/>
        </authorList>
    </citation>
    <scope>NUCLEOTIDE SEQUENCE</scope>
    <source>
        <strain evidence="1">ChiHjej12B11-9195</strain>
    </source>
</reference>
<evidence type="ECO:0000313" key="2">
    <source>
        <dbReference type="Proteomes" id="UP000824134"/>
    </source>
</evidence>
<dbReference type="InterPro" id="IPR005152">
    <property type="entry name" value="Lipase_secreted"/>
</dbReference>
<dbReference type="Pfam" id="PF03583">
    <property type="entry name" value="LIP"/>
    <property type="match status" value="1"/>
</dbReference>
<gene>
    <name evidence="1" type="ORF">H9821_04540</name>
</gene>
<dbReference type="GO" id="GO:0004806">
    <property type="term" value="F:triacylglycerol lipase activity"/>
    <property type="evidence" value="ECO:0007669"/>
    <property type="project" value="InterPro"/>
</dbReference>
<proteinExistence type="predicted"/>
<dbReference type="Proteomes" id="UP000824134">
    <property type="component" value="Unassembled WGS sequence"/>
</dbReference>
<dbReference type="GO" id="GO:0016042">
    <property type="term" value="P:lipid catabolic process"/>
    <property type="evidence" value="ECO:0007669"/>
    <property type="project" value="InterPro"/>
</dbReference>
<evidence type="ECO:0000313" key="1">
    <source>
        <dbReference type="EMBL" id="HIY94918.1"/>
    </source>
</evidence>
<comment type="caution">
    <text evidence="1">The sequence shown here is derived from an EMBL/GenBank/DDBJ whole genome shotgun (WGS) entry which is preliminary data.</text>
</comment>
<dbReference type="InterPro" id="IPR029058">
    <property type="entry name" value="AB_hydrolase_fold"/>
</dbReference>
<dbReference type="AlphaFoldDB" id="A0A9D1ZT10"/>
<protein>
    <submittedName>
        <fullName evidence="1">Lipase family protein</fullName>
    </submittedName>
</protein>
<dbReference type="Gene3D" id="3.40.50.1820">
    <property type="entry name" value="alpha/beta hydrolase"/>
    <property type="match status" value="1"/>
</dbReference>
<sequence>MAQNNLGQQGRHPEVPILIASSWGNDVIHYQTNRQLAADYCQQGSRVTFYTLAGVTHVAGIFEGIPRGLIFLDRQFKGLSSINSCWQF</sequence>
<name>A0A9D1ZT10_9MICC</name>
<accession>A0A9D1ZT10</accession>
<organism evidence="1 2">
    <name type="scientific">Candidatus Rothia avicola</name>
    <dbReference type="NCBI Taxonomy" id="2840478"/>
    <lineage>
        <taxon>Bacteria</taxon>
        <taxon>Bacillati</taxon>
        <taxon>Actinomycetota</taxon>
        <taxon>Actinomycetes</taxon>
        <taxon>Micrococcales</taxon>
        <taxon>Micrococcaceae</taxon>
        <taxon>Rothia</taxon>
    </lineage>
</organism>
<dbReference type="EMBL" id="DXCN01000038">
    <property type="protein sequence ID" value="HIY94918.1"/>
    <property type="molecule type" value="Genomic_DNA"/>
</dbReference>